<comment type="caution">
    <text evidence="6">The sequence shown here is derived from an EMBL/GenBank/DDBJ whole genome shotgun (WGS) entry which is preliminary data.</text>
</comment>
<comment type="pathway">
    <text evidence="1">Carotenoid biosynthesis; phytoene biosynthesis.</text>
</comment>
<sequence length="357" mass="39552">MPQPWSKTRDFASPQDRTQCRAMIRTGSKSFYTASLLLPQAYRDPAYALYAFCRFSDDAVDECEQAAERDACAQAVASLRHRLDLVYAGTPLDSPVDRAFADMVNQTGLPRELPEALLEGFEWDAEARDYETISEVRAYSARVAAAVGAMMTVLMGVRQPHVLARACDLGVAMQLTNIARDVGEDARNGRLYLPRQWMRDAGLDPDAWLADPVWSPELARVVSRLLDEAKRLYDRAASGIAGLPLGCRAAIHAARLIYAGIGDEVARAGFESVSRRAHVSSRRKVALLGQATRDAVLYRRVNPAPALAETRFLVDAASIERNIWVEDRADASEKESFGGRLIWAVALCNELPQRRRV</sequence>
<dbReference type="SFLD" id="SFLDG01212">
    <property type="entry name" value="Phytoene_synthase_like"/>
    <property type="match status" value="1"/>
</dbReference>
<accession>A0A7X2D325</accession>
<comment type="similarity">
    <text evidence="2">Belongs to the phytoene/squalene synthase family.</text>
</comment>
<dbReference type="GO" id="GO:0016117">
    <property type="term" value="P:carotenoid biosynthetic process"/>
    <property type="evidence" value="ECO:0007669"/>
    <property type="project" value="UniProtKB-KW"/>
</dbReference>
<dbReference type="InterPro" id="IPR044843">
    <property type="entry name" value="Trans_IPPS_bact-type"/>
</dbReference>
<evidence type="ECO:0000256" key="5">
    <source>
        <dbReference type="ARBA" id="ARBA00053028"/>
    </source>
</evidence>
<comment type="cofactor">
    <cofactor evidence="5">
        <name>ATP</name>
        <dbReference type="ChEBI" id="CHEBI:30616"/>
    </cofactor>
</comment>
<dbReference type="OrthoDB" id="9807580at2"/>
<dbReference type="PANTHER" id="PTHR31480">
    <property type="entry name" value="BIFUNCTIONAL LYCOPENE CYCLASE/PHYTOENE SYNTHASE"/>
    <property type="match status" value="1"/>
</dbReference>
<dbReference type="InterPro" id="IPR008949">
    <property type="entry name" value="Isoprenoid_synthase_dom_sf"/>
</dbReference>
<keyword evidence="7" id="KW-1185">Reference proteome</keyword>
<dbReference type="PROSITE" id="PS01044">
    <property type="entry name" value="SQUALEN_PHYTOEN_SYN_1"/>
    <property type="match status" value="1"/>
</dbReference>
<dbReference type="SUPFAM" id="SSF48576">
    <property type="entry name" value="Terpenoid synthases"/>
    <property type="match status" value="1"/>
</dbReference>
<protein>
    <submittedName>
        <fullName evidence="6">Phytoene/squalene synthase family protein</fullName>
    </submittedName>
</protein>
<keyword evidence="3" id="KW-0808">Transferase</keyword>
<evidence type="ECO:0000313" key="6">
    <source>
        <dbReference type="EMBL" id="MQX36864.1"/>
    </source>
</evidence>
<gene>
    <name evidence="6" type="ORF">GHC57_10085</name>
</gene>
<dbReference type="AlphaFoldDB" id="A0A7X2D325"/>
<dbReference type="Proteomes" id="UP000434582">
    <property type="component" value="Unassembled WGS sequence"/>
</dbReference>
<dbReference type="RefSeq" id="WP_153343758.1">
    <property type="nucleotide sequence ID" value="NZ_WIVE01000027.1"/>
</dbReference>
<dbReference type="InterPro" id="IPR033904">
    <property type="entry name" value="Trans_IPPS_HH"/>
</dbReference>
<evidence type="ECO:0000313" key="7">
    <source>
        <dbReference type="Proteomes" id="UP000434582"/>
    </source>
</evidence>
<dbReference type="InterPro" id="IPR002060">
    <property type="entry name" value="Squ/phyt_synthse"/>
</dbReference>
<dbReference type="Pfam" id="PF00494">
    <property type="entry name" value="SQS_PSY"/>
    <property type="match status" value="1"/>
</dbReference>
<dbReference type="PROSITE" id="PS01045">
    <property type="entry name" value="SQUALEN_PHYTOEN_SYN_2"/>
    <property type="match status" value="1"/>
</dbReference>
<evidence type="ECO:0000256" key="2">
    <source>
        <dbReference type="ARBA" id="ARBA00006251"/>
    </source>
</evidence>
<keyword evidence="4" id="KW-0125">Carotenoid biosynthesis</keyword>
<dbReference type="EMBL" id="WIVE01000027">
    <property type="protein sequence ID" value="MQX36864.1"/>
    <property type="molecule type" value="Genomic_DNA"/>
</dbReference>
<evidence type="ECO:0000256" key="4">
    <source>
        <dbReference type="ARBA" id="ARBA00022746"/>
    </source>
</evidence>
<dbReference type="Gene3D" id="1.10.600.10">
    <property type="entry name" value="Farnesyl Diphosphate Synthase"/>
    <property type="match status" value="1"/>
</dbReference>
<dbReference type="GO" id="GO:0051996">
    <property type="term" value="F:squalene synthase [NAD(P)H] activity"/>
    <property type="evidence" value="ECO:0007669"/>
    <property type="project" value="InterPro"/>
</dbReference>
<reference evidence="6 7" key="1">
    <citation type="submission" date="2019-10" db="EMBL/GenBank/DDBJ databases">
        <title>Draft whole-genome sequence of the purple nonsulfur photosynthetic bacterium Roseospira navarrensis DSM 15114.</title>
        <authorList>
            <person name="Kyndt J.A."/>
            <person name="Meyer T.E."/>
        </authorList>
    </citation>
    <scope>NUCLEOTIDE SEQUENCE [LARGE SCALE GENOMIC DNA]</scope>
    <source>
        <strain evidence="6 7">DSM 15114</strain>
    </source>
</reference>
<dbReference type="GO" id="GO:0004311">
    <property type="term" value="F:geranylgeranyl diphosphate synthase activity"/>
    <property type="evidence" value="ECO:0007669"/>
    <property type="project" value="InterPro"/>
</dbReference>
<dbReference type="CDD" id="cd00683">
    <property type="entry name" value="Trans_IPPS_HH"/>
    <property type="match status" value="1"/>
</dbReference>
<evidence type="ECO:0000256" key="1">
    <source>
        <dbReference type="ARBA" id="ARBA00004684"/>
    </source>
</evidence>
<proteinExistence type="inferred from homology"/>
<name>A0A7X2D325_9PROT</name>
<dbReference type="InterPro" id="IPR019845">
    <property type="entry name" value="Squalene/phytoene_synthase_CS"/>
</dbReference>
<dbReference type="FunFam" id="1.10.600.10:FF:000020">
    <property type="entry name" value="Phytoene synthase"/>
    <property type="match status" value="1"/>
</dbReference>
<dbReference type="SFLD" id="SFLDS00005">
    <property type="entry name" value="Isoprenoid_Synthase_Type_I"/>
    <property type="match status" value="1"/>
</dbReference>
<evidence type="ECO:0000256" key="3">
    <source>
        <dbReference type="ARBA" id="ARBA00022679"/>
    </source>
</evidence>
<organism evidence="6 7">
    <name type="scientific">Roseospira navarrensis</name>
    <dbReference type="NCBI Taxonomy" id="140058"/>
    <lineage>
        <taxon>Bacteria</taxon>
        <taxon>Pseudomonadati</taxon>
        <taxon>Pseudomonadota</taxon>
        <taxon>Alphaproteobacteria</taxon>
        <taxon>Rhodospirillales</taxon>
        <taxon>Rhodospirillaceae</taxon>
        <taxon>Roseospira</taxon>
    </lineage>
</organism>
<dbReference type="SFLD" id="SFLDG01018">
    <property type="entry name" value="Squalene/Phytoene_Synthase_Lik"/>
    <property type="match status" value="1"/>
</dbReference>